<proteinExistence type="predicted"/>
<comment type="caution">
    <text evidence="2">The sequence shown here is derived from an EMBL/GenBank/DDBJ whole genome shotgun (WGS) entry which is preliminary data.</text>
</comment>
<sequence length="157" mass="18596">MNKSKIIEEKLNLINWCESLKNLTDEIWFAAFKEGSWGIADVISHFISWDRFLLENRIPFIIRSEEYPPIKVDVETINAEAYRYARSGRSRVELINEFIAIRKHLVSQIDTIPDERFQNHMNIGSSNETLADYFKELIEHDKRHMNQINTLIEEMIP</sequence>
<gene>
    <name evidence="2" type="ORF">AM1BK_46910</name>
</gene>
<protein>
    <recommendedName>
        <fullName evidence="1">DinB-like domain-containing protein</fullName>
    </recommendedName>
</protein>
<name>A0ABQ3NB54_9BACI</name>
<evidence type="ECO:0000259" key="1">
    <source>
        <dbReference type="Pfam" id="PF12867"/>
    </source>
</evidence>
<organism evidence="2 3">
    <name type="scientific">Neobacillus kokaensis</name>
    <dbReference type="NCBI Taxonomy" id="2759023"/>
    <lineage>
        <taxon>Bacteria</taxon>
        <taxon>Bacillati</taxon>
        <taxon>Bacillota</taxon>
        <taxon>Bacilli</taxon>
        <taxon>Bacillales</taxon>
        <taxon>Bacillaceae</taxon>
        <taxon>Neobacillus</taxon>
    </lineage>
</organism>
<evidence type="ECO:0000313" key="2">
    <source>
        <dbReference type="EMBL" id="GHI01149.1"/>
    </source>
</evidence>
<dbReference type="Pfam" id="PF12867">
    <property type="entry name" value="DinB_2"/>
    <property type="match status" value="1"/>
</dbReference>
<reference evidence="2 3" key="1">
    <citation type="journal article" date="2022" name="Int. J. Syst. Evol. Microbiol.">
        <title>Neobacillus kokaensis sp. nov., isolated from soil.</title>
        <authorList>
            <person name="Yuki K."/>
            <person name="Matsubara H."/>
            <person name="Yamaguchi S."/>
        </authorList>
    </citation>
    <scope>NUCLEOTIDE SEQUENCE [LARGE SCALE GENOMIC DNA]</scope>
    <source>
        <strain evidence="2 3">LOB 377</strain>
    </source>
</reference>
<dbReference type="InterPro" id="IPR024775">
    <property type="entry name" value="DinB-like"/>
</dbReference>
<feature type="domain" description="DinB-like" evidence="1">
    <location>
        <begin position="20"/>
        <end position="148"/>
    </location>
</feature>
<keyword evidence="3" id="KW-1185">Reference proteome</keyword>
<dbReference type="InterPro" id="IPR034660">
    <property type="entry name" value="DinB/YfiT-like"/>
</dbReference>
<evidence type="ECO:0000313" key="3">
    <source>
        <dbReference type="Proteomes" id="UP000637074"/>
    </source>
</evidence>
<dbReference type="SUPFAM" id="SSF109854">
    <property type="entry name" value="DinB/YfiT-like putative metalloenzymes"/>
    <property type="match status" value="1"/>
</dbReference>
<dbReference type="RefSeq" id="WP_191276808.1">
    <property type="nucleotide sequence ID" value="NZ_BNDS01000035.1"/>
</dbReference>
<dbReference type="EMBL" id="BNDS01000035">
    <property type="protein sequence ID" value="GHI01149.1"/>
    <property type="molecule type" value="Genomic_DNA"/>
</dbReference>
<dbReference type="Proteomes" id="UP000637074">
    <property type="component" value="Unassembled WGS sequence"/>
</dbReference>
<accession>A0ABQ3NB54</accession>
<dbReference type="Gene3D" id="1.20.120.450">
    <property type="entry name" value="dinb family like domain"/>
    <property type="match status" value="1"/>
</dbReference>